<sequence length="346" mass="37880">MAMRARGGGGGGAGHGRFTGGVRKVHEDFKPISEWQQDDDSHILIIYLPGFMKEQIKVSTEGHNIVRVRGERLVAGNKWSRFVEDFQVPENCEMTSIRAKFQGGTLNITVPKKPHKEALPPKTSTILDTKKQPTPQKGQEKLSQPTNEKNLEPRKEAAPPKISAIADTKINPAPQKGQEKLLTAVGTSQPTKEKILEPEHVSGGRDEKSSTPLKYVGTAVPQAAARNGIGELKQTHSVPERTDDVLKRTGDKEGENSEKSKELPAKRVKDGIALITNEAKEKNKESKGKETSHSSADYGAFKVGKYKISDLNEERQLLVNMGVAVLVIVALSAYVTYKFASGKDKN</sequence>
<dbReference type="InterPro" id="IPR008978">
    <property type="entry name" value="HSP20-like_chaperone"/>
</dbReference>
<gene>
    <name evidence="13" type="ORF">ACJIZ3_018657</name>
</gene>
<comment type="similarity">
    <text evidence="8 9">Belongs to the small heat shock protein (HSP20) family.</text>
</comment>
<dbReference type="PANTHER" id="PTHR43670:SF121">
    <property type="entry name" value="PROTEIN RESTRICTED TEV MOVEMENT 2"/>
    <property type="match status" value="1"/>
</dbReference>
<evidence type="ECO:0000256" key="3">
    <source>
        <dbReference type="ARBA" id="ARBA00022692"/>
    </source>
</evidence>
<protein>
    <recommendedName>
        <fullName evidence="12">SHSP domain-containing protein</fullName>
    </recommendedName>
</protein>
<feature type="compositionally biased region" description="Basic and acidic residues" evidence="10">
    <location>
        <begin position="191"/>
        <end position="209"/>
    </location>
</feature>
<dbReference type="SUPFAM" id="SSF49764">
    <property type="entry name" value="HSP20-like chaperones"/>
    <property type="match status" value="1"/>
</dbReference>
<evidence type="ECO:0000256" key="4">
    <source>
        <dbReference type="ARBA" id="ARBA00022737"/>
    </source>
</evidence>
<feature type="region of interest" description="Disordered" evidence="10">
    <location>
        <begin position="108"/>
        <end position="159"/>
    </location>
</feature>
<keyword evidence="2" id="KW-1003">Cell membrane</keyword>
<dbReference type="AlphaFoldDB" id="A0ABD3SZV1"/>
<dbReference type="Gene3D" id="2.60.40.790">
    <property type="match status" value="1"/>
</dbReference>
<evidence type="ECO:0000256" key="7">
    <source>
        <dbReference type="ARBA" id="ARBA00023136"/>
    </source>
</evidence>
<dbReference type="Pfam" id="PF00011">
    <property type="entry name" value="HSP20"/>
    <property type="match status" value="1"/>
</dbReference>
<dbReference type="GO" id="GO:0006952">
    <property type="term" value="P:defense response"/>
    <property type="evidence" value="ECO:0007669"/>
    <property type="project" value="UniProtKB-KW"/>
</dbReference>
<evidence type="ECO:0000256" key="11">
    <source>
        <dbReference type="SAM" id="Phobius"/>
    </source>
</evidence>
<evidence type="ECO:0000256" key="2">
    <source>
        <dbReference type="ARBA" id="ARBA00022475"/>
    </source>
</evidence>
<accession>A0ABD3SZV1</accession>
<dbReference type="PROSITE" id="PS01031">
    <property type="entry name" value="SHSP"/>
    <property type="match status" value="1"/>
</dbReference>
<dbReference type="PANTHER" id="PTHR43670">
    <property type="entry name" value="HEAT SHOCK PROTEIN 26"/>
    <property type="match status" value="1"/>
</dbReference>
<evidence type="ECO:0000256" key="10">
    <source>
        <dbReference type="SAM" id="MobiDB-lite"/>
    </source>
</evidence>
<comment type="subcellular location">
    <subcellularLocation>
        <location evidence="1">Cell membrane</location>
        <topology evidence="1">Single-pass membrane protein</topology>
    </subcellularLocation>
</comment>
<reference evidence="13 14" key="1">
    <citation type="submission" date="2024-12" db="EMBL/GenBank/DDBJ databases">
        <title>The unique morphological basis and parallel evolutionary history of personate flowers in Penstemon.</title>
        <authorList>
            <person name="Depatie T.H."/>
            <person name="Wessinger C.A."/>
        </authorList>
    </citation>
    <scope>NUCLEOTIDE SEQUENCE [LARGE SCALE GENOMIC DNA]</scope>
    <source>
        <strain evidence="13">WTNN_2</strain>
        <tissue evidence="13">Leaf</tissue>
    </source>
</reference>
<keyword evidence="5" id="KW-0611">Plant defense</keyword>
<feature type="region of interest" description="Disordered" evidence="10">
    <location>
        <begin position="186"/>
        <end position="212"/>
    </location>
</feature>
<keyword evidence="7 11" id="KW-0472">Membrane</keyword>
<feature type="compositionally biased region" description="Basic and acidic residues" evidence="10">
    <location>
        <begin position="238"/>
        <end position="270"/>
    </location>
</feature>
<feature type="region of interest" description="Disordered" evidence="10">
    <location>
        <begin position="235"/>
        <end position="271"/>
    </location>
</feature>
<dbReference type="Proteomes" id="UP001634393">
    <property type="component" value="Unassembled WGS sequence"/>
</dbReference>
<name>A0ABD3SZV1_9LAMI</name>
<evidence type="ECO:0000313" key="14">
    <source>
        <dbReference type="Proteomes" id="UP001634393"/>
    </source>
</evidence>
<evidence type="ECO:0000313" key="13">
    <source>
        <dbReference type="EMBL" id="KAL3829855.1"/>
    </source>
</evidence>
<feature type="compositionally biased region" description="Basic and acidic residues" evidence="10">
    <location>
        <begin position="278"/>
        <end position="292"/>
    </location>
</feature>
<organism evidence="13 14">
    <name type="scientific">Penstemon smallii</name>
    <dbReference type="NCBI Taxonomy" id="265156"/>
    <lineage>
        <taxon>Eukaryota</taxon>
        <taxon>Viridiplantae</taxon>
        <taxon>Streptophyta</taxon>
        <taxon>Embryophyta</taxon>
        <taxon>Tracheophyta</taxon>
        <taxon>Spermatophyta</taxon>
        <taxon>Magnoliopsida</taxon>
        <taxon>eudicotyledons</taxon>
        <taxon>Gunneridae</taxon>
        <taxon>Pentapetalae</taxon>
        <taxon>asterids</taxon>
        <taxon>lamiids</taxon>
        <taxon>Lamiales</taxon>
        <taxon>Plantaginaceae</taxon>
        <taxon>Cheloneae</taxon>
        <taxon>Penstemon</taxon>
    </lineage>
</organism>
<evidence type="ECO:0000256" key="1">
    <source>
        <dbReference type="ARBA" id="ARBA00004162"/>
    </source>
</evidence>
<evidence type="ECO:0000256" key="8">
    <source>
        <dbReference type="PROSITE-ProRule" id="PRU00285"/>
    </source>
</evidence>
<keyword evidence="3 11" id="KW-0812">Transmembrane</keyword>
<evidence type="ECO:0000256" key="5">
    <source>
        <dbReference type="ARBA" id="ARBA00022821"/>
    </source>
</evidence>
<feature type="region of interest" description="Disordered" evidence="10">
    <location>
        <begin position="276"/>
        <end position="295"/>
    </location>
</feature>
<dbReference type="InterPro" id="IPR002068">
    <property type="entry name" value="A-crystallin/Hsp20_dom"/>
</dbReference>
<comment type="caution">
    <text evidence="13">The sequence shown here is derived from an EMBL/GenBank/DDBJ whole genome shotgun (WGS) entry which is preliminary data.</text>
</comment>
<proteinExistence type="inferred from homology"/>
<evidence type="ECO:0000259" key="12">
    <source>
        <dbReference type="PROSITE" id="PS01031"/>
    </source>
</evidence>
<feature type="transmembrane region" description="Helical" evidence="11">
    <location>
        <begin position="317"/>
        <end position="337"/>
    </location>
</feature>
<feature type="domain" description="SHSP" evidence="12">
    <location>
        <begin position="23"/>
        <end position="129"/>
    </location>
</feature>
<keyword evidence="4" id="KW-0677">Repeat</keyword>
<feature type="compositionally biased region" description="Basic and acidic residues" evidence="10">
    <location>
        <begin position="149"/>
        <end position="158"/>
    </location>
</feature>
<evidence type="ECO:0000256" key="6">
    <source>
        <dbReference type="ARBA" id="ARBA00022989"/>
    </source>
</evidence>
<evidence type="ECO:0000256" key="9">
    <source>
        <dbReference type="RuleBase" id="RU003616"/>
    </source>
</evidence>
<dbReference type="GO" id="GO:0005886">
    <property type="term" value="C:plasma membrane"/>
    <property type="evidence" value="ECO:0007669"/>
    <property type="project" value="UniProtKB-SubCell"/>
</dbReference>
<keyword evidence="14" id="KW-1185">Reference proteome</keyword>
<feature type="compositionally biased region" description="Polar residues" evidence="10">
    <location>
        <begin position="122"/>
        <end position="148"/>
    </location>
</feature>
<keyword evidence="6 11" id="KW-1133">Transmembrane helix</keyword>
<dbReference type="EMBL" id="JBJXBP010000005">
    <property type="protein sequence ID" value="KAL3829855.1"/>
    <property type="molecule type" value="Genomic_DNA"/>
</dbReference>